<evidence type="ECO:0008006" key="9">
    <source>
        <dbReference type="Google" id="ProtNLM"/>
    </source>
</evidence>
<organism evidence="7 8">
    <name type="scientific">Meloidogyne graminicola</name>
    <dbReference type="NCBI Taxonomy" id="189291"/>
    <lineage>
        <taxon>Eukaryota</taxon>
        <taxon>Metazoa</taxon>
        <taxon>Ecdysozoa</taxon>
        <taxon>Nematoda</taxon>
        <taxon>Chromadorea</taxon>
        <taxon>Rhabditida</taxon>
        <taxon>Tylenchina</taxon>
        <taxon>Tylenchomorpha</taxon>
        <taxon>Tylenchoidea</taxon>
        <taxon>Meloidogynidae</taxon>
        <taxon>Meloidogyninae</taxon>
        <taxon>Meloidogyne</taxon>
    </lineage>
</organism>
<dbReference type="InterPro" id="IPR039361">
    <property type="entry name" value="Cyclin"/>
</dbReference>
<evidence type="ECO:0000313" key="8">
    <source>
        <dbReference type="Proteomes" id="UP000605970"/>
    </source>
</evidence>
<keyword evidence="1" id="KW-0132">Cell division</keyword>
<dbReference type="PANTHER" id="PTHR10177">
    <property type="entry name" value="CYCLINS"/>
    <property type="match status" value="1"/>
</dbReference>
<dbReference type="FunFam" id="1.10.472.10:FF:000001">
    <property type="entry name" value="G2/mitotic-specific cyclin"/>
    <property type="match status" value="1"/>
</dbReference>
<comment type="caution">
    <text evidence="7">The sequence shown here is derived from an EMBL/GenBank/DDBJ whole genome shotgun (WGS) entry which is preliminary data.</text>
</comment>
<dbReference type="CDD" id="cd20537">
    <property type="entry name" value="CYCLIN_CCNO-like_rpt2"/>
    <property type="match status" value="1"/>
</dbReference>
<feature type="domain" description="Cyclin C-terminal" evidence="6">
    <location>
        <begin position="212"/>
        <end position="334"/>
    </location>
</feature>
<dbReference type="AlphaFoldDB" id="A0A8S9ZXH2"/>
<sequence>MFKSGVAQPMDENDEQKKHLVTRNAANFKNGLKQAALVERKPNISQFTHKTTKPDDVTFPSSTVYFGGGDTLISVDCAEDIDKYMRYIEIIYKVPEDYLKDRKSVTGRMRQILADWLFHVQARFDLLNETLSLTINLLDRSLIAMADSINKENLQLLGVTCLFISSKYEEIMVPNVEDFVAISGGGTFSYGTKGFPLYCLLNFALNFELGAPHAFQFLRRYRFYVEPDNQTYQFSKYICDVASVCYSLAHFSPSTVAAVAIWLASYIFGRTLDSIFLFDTVFKLSQKALLSIARCFVDHVINLADPEENKIYALRQKYQEHALDDFTDEHISRLNDFLDYVIKIKI</sequence>
<keyword evidence="3" id="KW-0131">Cell cycle</keyword>
<dbReference type="GO" id="GO:0051301">
    <property type="term" value="P:cell division"/>
    <property type="evidence" value="ECO:0007669"/>
    <property type="project" value="UniProtKB-KW"/>
</dbReference>
<dbReference type="EMBL" id="JABEBT010000017">
    <property type="protein sequence ID" value="KAF7637745.1"/>
    <property type="molecule type" value="Genomic_DNA"/>
</dbReference>
<evidence type="ECO:0000313" key="7">
    <source>
        <dbReference type="EMBL" id="KAF7637745.1"/>
    </source>
</evidence>
<evidence type="ECO:0000256" key="1">
    <source>
        <dbReference type="ARBA" id="ARBA00022618"/>
    </source>
</evidence>
<evidence type="ECO:0000256" key="3">
    <source>
        <dbReference type="ARBA" id="ARBA00023306"/>
    </source>
</evidence>
<evidence type="ECO:0000256" key="4">
    <source>
        <dbReference type="RuleBase" id="RU000383"/>
    </source>
</evidence>
<comment type="similarity">
    <text evidence="4">Belongs to the cyclin family.</text>
</comment>
<proteinExistence type="inferred from homology"/>
<accession>A0A8S9ZXH2</accession>
<dbReference type="InterPro" id="IPR004367">
    <property type="entry name" value="Cyclin_C-dom"/>
</dbReference>
<reference evidence="7" key="1">
    <citation type="journal article" date="2020" name="Ecol. Evol.">
        <title>Genome structure and content of the rice root-knot nematode (Meloidogyne graminicola).</title>
        <authorList>
            <person name="Phan N.T."/>
            <person name="Danchin E.G.J."/>
            <person name="Klopp C."/>
            <person name="Perfus-Barbeoch L."/>
            <person name="Kozlowski D.K."/>
            <person name="Koutsovoulos G.D."/>
            <person name="Lopez-Roques C."/>
            <person name="Bouchez O."/>
            <person name="Zahm M."/>
            <person name="Besnard G."/>
            <person name="Bellafiore S."/>
        </authorList>
    </citation>
    <scope>NUCLEOTIDE SEQUENCE</scope>
    <source>
        <strain evidence="7">VN-18</strain>
    </source>
</reference>
<dbReference type="SMART" id="SM00385">
    <property type="entry name" value="CYCLIN"/>
    <property type="match status" value="2"/>
</dbReference>
<dbReference type="SMART" id="SM01332">
    <property type="entry name" value="Cyclin_C"/>
    <property type="match status" value="1"/>
</dbReference>
<gene>
    <name evidence="7" type="ORF">Mgra_00002721</name>
</gene>
<dbReference type="InterPro" id="IPR036915">
    <property type="entry name" value="Cyclin-like_sf"/>
</dbReference>
<dbReference type="Proteomes" id="UP000605970">
    <property type="component" value="Unassembled WGS sequence"/>
</dbReference>
<evidence type="ECO:0000259" key="6">
    <source>
        <dbReference type="SMART" id="SM01332"/>
    </source>
</evidence>
<evidence type="ECO:0000259" key="5">
    <source>
        <dbReference type="SMART" id="SM00385"/>
    </source>
</evidence>
<dbReference type="SUPFAM" id="SSF47954">
    <property type="entry name" value="Cyclin-like"/>
    <property type="match status" value="2"/>
</dbReference>
<dbReference type="OrthoDB" id="5590282at2759"/>
<dbReference type="Pfam" id="PF00134">
    <property type="entry name" value="Cyclin_N"/>
    <property type="match status" value="1"/>
</dbReference>
<keyword evidence="8" id="KW-1185">Reference proteome</keyword>
<dbReference type="InterPro" id="IPR013763">
    <property type="entry name" value="Cyclin-like_dom"/>
</dbReference>
<keyword evidence="2 4" id="KW-0195">Cyclin</keyword>
<dbReference type="Gene3D" id="1.10.472.10">
    <property type="entry name" value="Cyclin-like"/>
    <property type="match status" value="2"/>
</dbReference>
<protein>
    <recommendedName>
        <fullName evidence="9">G2/mitotic-specific cyclin-B3</fullName>
    </recommendedName>
</protein>
<feature type="domain" description="Cyclin-like" evidence="5">
    <location>
        <begin position="216"/>
        <end position="298"/>
    </location>
</feature>
<feature type="domain" description="Cyclin-like" evidence="5">
    <location>
        <begin position="115"/>
        <end position="202"/>
    </location>
</feature>
<name>A0A8S9ZXH2_9BILA</name>
<evidence type="ECO:0000256" key="2">
    <source>
        <dbReference type="ARBA" id="ARBA00023127"/>
    </source>
</evidence>
<dbReference type="InterPro" id="IPR006671">
    <property type="entry name" value="Cyclin_N"/>
</dbReference>
<dbReference type="Pfam" id="PF02984">
    <property type="entry name" value="Cyclin_C"/>
    <property type="match status" value="1"/>
</dbReference>